<dbReference type="Pfam" id="PF04572">
    <property type="entry name" value="Gb3_synth"/>
    <property type="match status" value="1"/>
</dbReference>
<reference evidence="8 9" key="2">
    <citation type="journal article" date="2010" name="Nucleic Acids Res.">
        <title>BeetleBase in 2010: revisions to provide comprehensive genomic information for Tribolium castaneum.</title>
        <authorList>
            <person name="Kim H.S."/>
            <person name="Murphy T."/>
            <person name="Xia J."/>
            <person name="Caragea D."/>
            <person name="Park Y."/>
            <person name="Beeman R.W."/>
            <person name="Lorenzen M.D."/>
            <person name="Butcher S."/>
            <person name="Manak J.R."/>
            <person name="Brown S.J."/>
        </authorList>
    </citation>
    <scope>GENOME REANNOTATION</scope>
    <source>
        <strain evidence="8 9">Georgia GA2</strain>
    </source>
</reference>
<evidence type="ECO:0000256" key="1">
    <source>
        <dbReference type="ARBA" id="ARBA00004323"/>
    </source>
</evidence>
<dbReference type="Gene3D" id="3.90.550.20">
    <property type="match status" value="1"/>
</dbReference>
<dbReference type="InterPro" id="IPR007652">
    <property type="entry name" value="A1-4-GlycosylTfrase_dom"/>
</dbReference>
<sequence>MPTSPGLRADMTSWGQHIDEKFHKFGVKCQGDGKLTEKCTSLTPLSVIVSTISTPRMLNHQTPKKTLLVALLLLAIIFLTKPQDSGLFNQLYYFFHPKESIQCYHTKSQTLPDISDARPAKGRSIFFHETSCNSFLNGKITITARQACAVESAARLNPNFEIHLLFASPGIFKFEGTQSDRFLQNLMTYPNVRIHHVDYERYTKGTPVETLYRKGKIEVSGYAQSHASDVLRYITLWKFGGIYLDLDVIVTKPLESLPLNYAGAESDRNVAAGVLSFSPEGLGHELAQRCLQDLSENFKGYDWGYNGPGVITRLLKKLCGAETAKEMQSKDCEGFKVFPVDAFYPIPWWDWRLYFDENLTEKVLNISKDSHVIHVWNKHSGGTRVAARGNSAYAVLAQKFCPGIVNECGYFF</sequence>
<dbReference type="SUPFAM" id="SSF53448">
    <property type="entry name" value="Nucleotide-diphospho-sugar transferases"/>
    <property type="match status" value="1"/>
</dbReference>
<accession>A0A139WD10</accession>
<evidence type="ECO:0000313" key="9">
    <source>
        <dbReference type="Proteomes" id="UP000007266"/>
    </source>
</evidence>
<dbReference type="PANTHER" id="PTHR12042">
    <property type="entry name" value="LACTOSYLCERAMIDE 4-ALPHA-GALACTOSYLTRANSFERASE ALPHA- 1,4-GALACTOSYLTRANSFERASE"/>
    <property type="match status" value="1"/>
</dbReference>
<evidence type="ECO:0000256" key="3">
    <source>
        <dbReference type="ARBA" id="ARBA00022676"/>
    </source>
</evidence>
<dbReference type="InParanoid" id="A0A139WD10"/>
<evidence type="ECO:0000259" key="7">
    <source>
        <dbReference type="Pfam" id="PF04572"/>
    </source>
</evidence>
<dbReference type="Proteomes" id="UP000007266">
    <property type="component" value="Linkage group 8"/>
</dbReference>
<dbReference type="GO" id="GO:0006688">
    <property type="term" value="P:glycosphingolipid biosynthetic process"/>
    <property type="evidence" value="ECO:0000318"/>
    <property type="project" value="GO_Central"/>
</dbReference>
<gene>
    <name evidence="8" type="primary">AUGUSTUS-3.0.2_34831</name>
    <name evidence="8" type="ORF">TcasGA2_TC034831</name>
</gene>
<dbReference type="OMA" id="CKDSYVV"/>
<feature type="domain" description="Alpha 1,4-glycosyltransferase" evidence="7">
    <location>
        <begin position="281"/>
        <end position="406"/>
    </location>
</feature>
<dbReference type="GO" id="GO:0000139">
    <property type="term" value="C:Golgi membrane"/>
    <property type="evidence" value="ECO:0007669"/>
    <property type="project" value="UniProtKB-SubCell"/>
</dbReference>
<keyword evidence="4" id="KW-0808">Transferase</keyword>
<dbReference type="FunCoup" id="A0A139WD10">
    <property type="interactions" value="17"/>
</dbReference>
<keyword evidence="3" id="KW-0328">Glycosyltransferase</keyword>
<protein>
    <submittedName>
        <fullName evidence="8">Lactosylceramide 4-alpha-galactosyltransferase-like protein</fullName>
    </submittedName>
</protein>
<evidence type="ECO:0000256" key="6">
    <source>
        <dbReference type="ARBA" id="ARBA00023136"/>
    </source>
</evidence>
<reference evidence="8 9" key="1">
    <citation type="journal article" date="2008" name="Nature">
        <title>The genome of the model beetle and pest Tribolium castaneum.</title>
        <authorList>
            <consortium name="Tribolium Genome Sequencing Consortium"/>
            <person name="Richards S."/>
            <person name="Gibbs R.A."/>
            <person name="Weinstock G.M."/>
            <person name="Brown S.J."/>
            <person name="Denell R."/>
            <person name="Beeman R.W."/>
            <person name="Gibbs R."/>
            <person name="Beeman R.W."/>
            <person name="Brown S.J."/>
            <person name="Bucher G."/>
            <person name="Friedrich M."/>
            <person name="Grimmelikhuijzen C.J."/>
            <person name="Klingler M."/>
            <person name="Lorenzen M."/>
            <person name="Richards S."/>
            <person name="Roth S."/>
            <person name="Schroder R."/>
            <person name="Tautz D."/>
            <person name="Zdobnov E.M."/>
            <person name="Muzny D."/>
            <person name="Gibbs R.A."/>
            <person name="Weinstock G.M."/>
            <person name="Attaway T."/>
            <person name="Bell S."/>
            <person name="Buhay C.J."/>
            <person name="Chandrabose M.N."/>
            <person name="Chavez D."/>
            <person name="Clerk-Blankenburg K.P."/>
            <person name="Cree A."/>
            <person name="Dao M."/>
            <person name="Davis C."/>
            <person name="Chacko J."/>
            <person name="Dinh H."/>
            <person name="Dugan-Rocha S."/>
            <person name="Fowler G."/>
            <person name="Garner T.T."/>
            <person name="Garnes J."/>
            <person name="Gnirke A."/>
            <person name="Hawes A."/>
            <person name="Hernandez J."/>
            <person name="Hines S."/>
            <person name="Holder M."/>
            <person name="Hume J."/>
            <person name="Jhangiani S.N."/>
            <person name="Joshi V."/>
            <person name="Khan Z.M."/>
            <person name="Jackson L."/>
            <person name="Kovar C."/>
            <person name="Kowis A."/>
            <person name="Lee S."/>
            <person name="Lewis L.R."/>
            <person name="Margolis J."/>
            <person name="Morgan M."/>
            <person name="Nazareth L.V."/>
            <person name="Nguyen N."/>
            <person name="Okwuonu G."/>
            <person name="Parker D."/>
            <person name="Richards S."/>
            <person name="Ruiz S.J."/>
            <person name="Santibanez J."/>
            <person name="Savard J."/>
            <person name="Scherer S.E."/>
            <person name="Schneider B."/>
            <person name="Sodergren E."/>
            <person name="Tautz D."/>
            <person name="Vattahil S."/>
            <person name="Villasana D."/>
            <person name="White C.S."/>
            <person name="Wright R."/>
            <person name="Park Y."/>
            <person name="Beeman R.W."/>
            <person name="Lord J."/>
            <person name="Oppert B."/>
            <person name="Lorenzen M."/>
            <person name="Brown S."/>
            <person name="Wang L."/>
            <person name="Savard J."/>
            <person name="Tautz D."/>
            <person name="Richards S."/>
            <person name="Weinstock G."/>
            <person name="Gibbs R.A."/>
            <person name="Liu Y."/>
            <person name="Worley K."/>
            <person name="Weinstock G."/>
            <person name="Elsik C.G."/>
            <person name="Reese J.T."/>
            <person name="Elhaik E."/>
            <person name="Landan G."/>
            <person name="Graur D."/>
            <person name="Arensburger P."/>
            <person name="Atkinson P."/>
            <person name="Beeman R.W."/>
            <person name="Beidler J."/>
            <person name="Brown S.J."/>
            <person name="Demuth J.P."/>
            <person name="Drury D.W."/>
            <person name="Du Y.Z."/>
            <person name="Fujiwara H."/>
            <person name="Lorenzen M."/>
            <person name="Maselli V."/>
            <person name="Osanai M."/>
            <person name="Park Y."/>
            <person name="Robertson H.M."/>
            <person name="Tu Z."/>
            <person name="Wang J.J."/>
            <person name="Wang S."/>
            <person name="Richards S."/>
            <person name="Song H."/>
            <person name="Zhang L."/>
            <person name="Sodergren E."/>
            <person name="Werner D."/>
            <person name="Stanke M."/>
            <person name="Morgenstern B."/>
            <person name="Solovyev V."/>
            <person name="Kosarev P."/>
            <person name="Brown G."/>
            <person name="Chen H.C."/>
            <person name="Ermolaeva O."/>
            <person name="Hlavina W."/>
            <person name="Kapustin Y."/>
            <person name="Kiryutin B."/>
            <person name="Kitts P."/>
            <person name="Maglott D."/>
            <person name="Pruitt K."/>
            <person name="Sapojnikov V."/>
            <person name="Souvorov A."/>
            <person name="Mackey A.J."/>
            <person name="Waterhouse R.M."/>
            <person name="Wyder S."/>
            <person name="Zdobnov E.M."/>
            <person name="Zdobnov E.M."/>
            <person name="Wyder S."/>
            <person name="Kriventseva E.V."/>
            <person name="Kadowaki T."/>
            <person name="Bork P."/>
            <person name="Aranda M."/>
            <person name="Bao R."/>
            <person name="Beermann A."/>
            <person name="Berns N."/>
            <person name="Bolognesi R."/>
            <person name="Bonneton F."/>
            <person name="Bopp D."/>
            <person name="Brown S.J."/>
            <person name="Bucher G."/>
            <person name="Butts T."/>
            <person name="Chaumot A."/>
            <person name="Denell R.E."/>
            <person name="Ferrier D.E."/>
            <person name="Friedrich M."/>
            <person name="Gordon C.M."/>
            <person name="Jindra M."/>
            <person name="Klingler M."/>
            <person name="Lan Q."/>
            <person name="Lattorff H.M."/>
            <person name="Laudet V."/>
            <person name="von Levetsow C."/>
            <person name="Liu Z."/>
            <person name="Lutz R."/>
            <person name="Lynch J.A."/>
            <person name="da Fonseca R.N."/>
            <person name="Posnien N."/>
            <person name="Reuter R."/>
            <person name="Roth S."/>
            <person name="Savard J."/>
            <person name="Schinko J.B."/>
            <person name="Schmitt C."/>
            <person name="Schoppmeier M."/>
            <person name="Schroder R."/>
            <person name="Shippy T.D."/>
            <person name="Simonnet F."/>
            <person name="Marques-Souza H."/>
            <person name="Tautz D."/>
            <person name="Tomoyasu Y."/>
            <person name="Trauner J."/>
            <person name="Van der Zee M."/>
            <person name="Vervoort M."/>
            <person name="Wittkopp N."/>
            <person name="Wimmer E.A."/>
            <person name="Yang X."/>
            <person name="Jones A.K."/>
            <person name="Sattelle D.B."/>
            <person name="Ebert P.R."/>
            <person name="Nelson D."/>
            <person name="Scott J.G."/>
            <person name="Beeman R.W."/>
            <person name="Muthukrishnan S."/>
            <person name="Kramer K.J."/>
            <person name="Arakane Y."/>
            <person name="Beeman R.W."/>
            <person name="Zhu Q."/>
            <person name="Hogenkamp D."/>
            <person name="Dixit R."/>
            <person name="Oppert B."/>
            <person name="Jiang H."/>
            <person name="Zou Z."/>
            <person name="Marshall J."/>
            <person name="Elpidina E."/>
            <person name="Vinokurov K."/>
            <person name="Oppert C."/>
            <person name="Zou Z."/>
            <person name="Evans J."/>
            <person name="Lu Z."/>
            <person name="Zhao P."/>
            <person name="Sumathipala N."/>
            <person name="Altincicek B."/>
            <person name="Vilcinskas A."/>
            <person name="Williams M."/>
            <person name="Hultmark D."/>
            <person name="Hetru C."/>
            <person name="Jiang H."/>
            <person name="Grimmelikhuijzen C.J."/>
            <person name="Hauser F."/>
            <person name="Cazzamali G."/>
            <person name="Williamson M."/>
            <person name="Park Y."/>
            <person name="Li B."/>
            <person name="Tanaka Y."/>
            <person name="Predel R."/>
            <person name="Neupert S."/>
            <person name="Schachtner J."/>
            <person name="Verleyen P."/>
            <person name="Raible F."/>
            <person name="Bork P."/>
            <person name="Friedrich M."/>
            <person name="Walden K.K."/>
            <person name="Robertson H.M."/>
            <person name="Angeli S."/>
            <person name="Foret S."/>
            <person name="Bucher G."/>
            <person name="Schuetz S."/>
            <person name="Maleszka R."/>
            <person name="Wimmer E.A."/>
            <person name="Beeman R.W."/>
            <person name="Lorenzen M."/>
            <person name="Tomoyasu Y."/>
            <person name="Miller S.C."/>
            <person name="Grossmann D."/>
            <person name="Bucher G."/>
        </authorList>
    </citation>
    <scope>NUCLEOTIDE SEQUENCE [LARGE SCALE GENOMIC DNA]</scope>
    <source>
        <strain evidence="8 9">Georgia GA2</strain>
    </source>
</reference>
<dbReference type="InterPro" id="IPR007577">
    <property type="entry name" value="GlycoTrfase_DXD_sugar-bd_CS"/>
</dbReference>
<proteinExistence type="inferred from homology"/>
<evidence type="ECO:0000256" key="4">
    <source>
        <dbReference type="ARBA" id="ARBA00022679"/>
    </source>
</evidence>
<evidence type="ECO:0000256" key="5">
    <source>
        <dbReference type="ARBA" id="ARBA00023034"/>
    </source>
</evidence>
<comment type="subcellular location">
    <subcellularLocation>
        <location evidence="1">Golgi apparatus membrane</location>
        <topology evidence="1">Single-pass type II membrane protein</topology>
    </subcellularLocation>
</comment>
<dbReference type="InterPro" id="IPR051981">
    <property type="entry name" value="Glycosyltransf_32"/>
</dbReference>
<dbReference type="InterPro" id="IPR029044">
    <property type="entry name" value="Nucleotide-diphossugar_trans"/>
</dbReference>
<dbReference type="EMBL" id="KQ971361">
    <property type="protein sequence ID" value="KYB25806.1"/>
    <property type="molecule type" value="Genomic_DNA"/>
</dbReference>
<dbReference type="eggNOG" id="KOG1928">
    <property type="taxonomic scope" value="Eukaryota"/>
</dbReference>
<comment type="similarity">
    <text evidence="2">Belongs to the glycosyltransferase 32 family.</text>
</comment>
<evidence type="ECO:0000256" key="2">
    <source>
        <dbReference type="ARBA" id="ARBA00009003"/>
    </source>
</evidence>
<dbReference type="Pfam" id="PF04488">
    <property type="entry name" value="Gly_transf_sug"/>
    <property type="match status" value="1"/>
</dbReference>
<keyword evidence="9" id="KW-1185">Reference proteome</keyword>
<keyword evidence="5" id="KW-0333">Golgi apparatus</keyword>
<dbReference type="GO" id="GO:0016758">
    <property type="term" value="F:hexosyltransferase activity"/>
    <property type="evidence" value="ECO:0000318"/>
    <property type="project" value="GO_Central"/>
</dbReference>
<dbReference type="STRING" id="7070.A0A139WD10"/>
<dbReference type="AlphaFoldDB" id="A0A139WD10"/>
<evidence type="ECO:0000313" key="8">
    <source>
        <dbReference type="EMBL" id="KYB25806.1"/>
    </source>
</evidence>
<dbReference type="PANTHER" id="PTHR12042:SF21">
    <property type="entry name" value="ALPHA1,4-GALACTOSYLTRANSFERASE 1-RELATED"/>
    <property type="match status" value="1"/>
</dbReference>
<organism evidence="8 9">
    <name type="scientific">Tribolium castaneum</name>
    <name type="common">Red flour beetle</name>
    <dbReference type="NCBI Taxonomy" id="7070"/>
    <lineage>
        <taxon>Eukaryota</taxon>
        <taxon>Metazoa</taxon>
        <taxon>Ecdysozoa</taxon>
        <taxon>Arthropoda</taxon>
        <taxon>Hexapoda</taxon>
        <taxon>Insecta</taxon>
        <taxon>Pterygota</taxon>
        <taxon>Neoptera</taxon>
        <taxon>Endopterygota</taxon>
        <taxon>Coleoptera</taxon>
        <taxon>Polyphaga</taxon>
        <taxon>Cucujiformia</taxon>
        <taxon>Tenebrionidae</taxon>
        <taxon>Tenebrionidae incertae sedis</taxon>
        <taxon>Tribolium</taxon>
    </lineage>
</organism>
<name>A0A139WD10_TRICA</name>
<keyword evidence="6" id="KW-0472">Membrane</keyword>